<dbReference type="Pfam" id="PF05136">
    <property type="entry name" value="Phage_portal_2"/>
    <property type="match status" value="1"/>
</dbReference>
<dbReference type="GO" id="GO:0005198">
    <property type="term" value="F:structural molecule activity"/>
    <property type="evidence" value="ECO:0007669"/>
    <property type="project" value="InterPro"/>
</dbReference>
<dbReference type="OrthoDB" id="9770450at2"/>
<dbReference type="KEGG" id="palo:E6C60_3114"/>
<keyword evidence="3" id="KW-1185">Reference proteome</keyword>
<dbReference type="NCBIfam" id="TIGR01539">
    <property type="entry name" value="portal_lambda"/>
    <property type="match status" value="1"/>
</dbReference>
<dbReference type="EMBL" id="CP040396">
    <property type="protein sequence ID" value="QCT03825.1"/>
    <property type="molecule type" value="Genomic_DNA"/>
</dbReference>
<evidence type="ECO:0000313" key="3">
    <source>
        <dbReference type="Proteomes" id="UP000300879"/>
    </source>
</evidence>
<protein>
    <recommendedName>
        <fullName evidence="4">Phage portal protein, lambda family</fullName>
    </recommendedName>
</protein>
<evidence type="ECO:0008006" key="4">
    <source>
        <dbReference type="Google" id="ProtNLM"/>
    </source>
</evidence>
<sequence>MSWLDKTVAAVAPGFAAKRERARTEIARQRAVQDVFNQGYGDHGASRRKKSLTTWTPAAGNADEDIHANLEALRPRARDLFMGGSLANGALKTLRTNIIGTGLKLKPSFDADFLRLSEEKSALLRRQIEREFSLWADSKDCDAGGLQNFYELQQLAFLSWVMSGDAFVLLPLLERKHTVYDLRVRILEADRCSTPKNEPLESIKRVQSGVEVDADGMVAAYWFSSKHPGHFDPGMKWQRVAAIGEESGRRNVLHLMETERPEQRRGVPILAPVIESLKQLERYTEAELMAAVISGMFTVFIETESEDTDAFGLSPEGPIENPTGEPLPSGDEDLQLGVGAVQFLNPGEKATIANPGRPNSGFDPFVTSILRQVGASLELPYELLLKHFTASYSASRAALLEAWKMFRMRRAWMSADFCQPIYEEWFAEAVIKGRIDAPGIFDDPLLFKAYTKAEWHGPSQGQLDPVKEANAAVIRVENGFSTRAREAAELTGTEYESNVRQLAYEQQIREQNGLVSGKSEQGLKGGDEEDAEEDQT</sequence>
<feature type="compositionally biased region" description="Acidic residues" evidence="1">
    <location>
        <begin position="527"/>
        <end position="536"/>
    </location>
</feature>
<dbReference type="AlphaFoldDB" id="A0A4P8XNH0"/>
<dbReference type="Proteomes" id="UP000300879">
    <property type="component" value="Chromosome"/>
</dbReference>
<evidence type="ECO:0000256" key="1">
    <source>
        <dbReference type="SAM" id="MobiDB-lite"/>
    </source>
</evidence>
<gene>
    <name evidence="2" type="ORF">E6C60_3114</name>
</gene>
<name>A0A4P8XNH0_9BACL</name>
<organism evidence="2 3">
    <name type="scientific">Paenibacillus algicola</name>
    <dbReference type="NCBI Taxonomy" id="2565926"/>
    <lineage>
        <taxon>Bacteria</taxon>
        <taxon>Bacillati</taxon>
        <taxon>Bacillota</taxon>
        <taxon>Bacilli</taxon>
        <taxon>Bacillales</taxon>
        <taxon>Paenibacillaceae</taxon>
        <taxon>Paenibacillus</taxon>
    </lineage>
</organism>
<feature type="region of interest" description="Disordered" evidence="1">
    <location>
        <begin position="510"/>
        <end position="536"/>
    </location>
</feature>
<proteinExistence type="predicted"/>
<dbReference type="GO" id="GO:0019068">
    <property type="term" value="P:virion assembly"/>
    <property type="evidence" value="ECO:0007669"/>
    <property type="project" value="InterPro"/>
</dbReference>
<reference evidence="2 3" key="1">
    <citation type="submission" date="2019-05" db="EMBL/GenBank/DDBJ databases">
        <authorList>
            <person name="Chen C."/>
        </authorList>
    </citation>
    <scope>NUCLEOTIDE SEQUENCE [LARGE SCALE GENOMIC DNA]</scope>
    <source>
        <strain evidence="2 3">HB172198</strain>
    </source>
</reference>
<dbReference type="InterPro" id="IPR006429">
    <property type="entry name" value="Phage_lambda_portal"/>
</dbReference>
<accession>A0A4P8XNH0</accession>
<evidence type="ECO:0000313" key="2">
    <source>
        <dbReference type="EMBL" id="QCT03825.1"/>
    </source>
</evidence>
<dbReference type="RefSeq" id="WP_138226642.1">
    <property type="nucleotide sequence ID" value="NZ_CP040396.1"/>
</dbReference>